<keyword evidence="1 2" id="KW-0694">RNA-binding</keyword>
<evidence type="ECO:0000256" key="2">
    <source>
        <dbReference type="PROSITE-ProRule" id="PRU00176"/>
    </source>
</evidence>
<gene>
    <name evidence="5" type="ORF">sr14193</name>
</gene>
<dbReference type="PANTHER" id="PTHR15481">
    <property type="entry name" value="RIBONUCLEIC ACID BINDING PROTEIN S1"/>
    <property type="match status" value="1"/>
</dbReference>
<dbReference type="EMBL" id="FQ311473">
    <property type="protein sequence ID" value="CBQ73537.1"/>
    <property type="molecule type" value="Genomic_DNA"/>
</dbReference>
<proteinExistence type="predicted"/>
<dbReference type="GO" id="GO:0005654">
    <property type="term" value="C:nucleoplasm"/>
    <property type="evidence" value="ECO:0007669"/>
    <property type="project" value="TreeGrafter"/>
</dbReference>
<dbReference type="AlphaFoldDB" id="E7A230"/>
<evidence type="ECO:0000313" key="6">
    <source>
        <dbReference type="Proteomes" id="UP000008867"/>
    </source>
</evidence>
<accession>E7A230</accession>
<reference evidence="5 6" key="1">
    <citation type="journal article" date="2010" name="Science">
        <title>Pathogenicity determinants in smut fungi revealed by genome comparison.</title>
        <authorList>
            <person name="Schirawski J."/>
            <person name="Mannhaupt G."/>
            <person name="Muench K."/>
            <person name="Brefort T."/>
            <person name="Schipper K."/>
            <person name="Doehlemann G."/>
            <person name="Di Stasio M."/>
            <person name="Roessel N."/>
            <person name="Mendoza-Mendoza A."/>
            <person name="Pester D."/>
            <person name="Mueller O."/>
            <person name="Winterberg B."/>
            <person name="Meyer E."/>
            <person name="Ghareeb H."/>
            <person name="Wollenberg T."/>
            <person name="Muensterkoetter M."/>
            <person name="Wong P."/>
            <person name="Walter M."/>
            <person name="Stukenbrock E."/>
            <person name="Gueldener U."/>
            <person name="Kahmann R."/>
        </authorList>
    </citation>
    <scope>NUCLEOTIDE SEQUENCE [LARGE SCALE GENOMIC DNA]</scope>
    <source>
        <strain evidence="6">SRZ2</strain>
    </source>
</reference>
<dbReference type="PANTHER" id="PTHR15481:SF0">
    <property type="entry name" value="LD23870P-RELATED"/>
    <property type="match status" value="1"/>
</dbReference>
<dbReference type="OrthoDB" id="252020at2759"/>
<dbReference type="SMART" id="SM00360">
    <property type="entry name" value="RRM"/>
    <property type="match status" value="1"/>
</dbReference>
<evidence type="ECO:0000256" key="1">
    <source>
        <dbReference type="ARBA" id="ARBA00022884"/>
    </source>
</evidence>
<dbReference type="Proteomes" id="UP000008867">
    <property type="component" value="Chromosome 8"/>
</dbReference>
<feature type="domain" description="RRM" evidence="4">
    <location>
        <begin position="55"/>
        <end position="132"/>
    </location>
</feature>
<organism evidence="5 6">
    <name type="scientific">Sporisorium reilianum (strain SRZ2)</name>
    <name type="common">Maize head smut fungus</name>
    <dbReference type="NCBI Taxonomy" id="999809"/>
    <lineage>
        <taxon>Eukaryota</taxon>
        <taxon>Fungi</taxon>
        <taxon>Dikarya</taxon>
        <taxon>Basidiomycota</taxon>
        <taxon>Ustilaginomycotina</taxon>
        <taxon>Ustilaginomycetes</taxon>
        <taxon>Ustilaginales</taxon>
        <taxon>Ustilaginaceae</taxon>
        <taxon>Sporisorium</taxon>
    </lineage>
</organism>
<feature type="region of interest" description="Disordered" evidence="3">
    <location>
        <begin position="1"/>
        <end position="52"/>
    </location>
</feature>
<dbReference type="Gene3D" id="3.30.70.330">
    <property type="match status" value="1"/>
</dbReference>
<sequence>MSRRDTHSRTRTRSRSPSHSHSRSLSNASMSSRTPSPSLPHASIRPASARSERKTALRIEHLTHNVHEAHLHHIVGWYGRIVRVHLTPSQGSQRNGWACVEMASVEEAAKAALYLRGGQIDGASLSVNTCTPPEELASVGRRRDEGRWNGGRAGREVSGVHPDRQRAIGRAERYGRGRDVDGYARPMRRWGQPAERRGRDRSVSPGPSRSSGAGRASPSY</sequence>
<protein>
    <recommendedName>
        <fullName evidence="4">RRM domain-containing protein</fullName>
    </recommendedName>
</protein>
<keyword evidence="6" id="KW-1185">Reference proteome</keyword>
<dbReference type="Pfam" id="PF00076">
    <property type="entry name" value="RRM_1"/>
    <property type="match status" value="1"/>
</dbReference>
<feature type="region of interest" description="Disordered" evidence="3">
    <location>
        <begin position="137"/>
        <end position="220"/>
    </location>
</feature>
<dbReference type="InterPro" id="IPR035979">
    <property type="entry name" value="RBD_domain_sf"/>
</dbReference>
<dbReference type="GO" id="GO:0003723">
    <property type="term" value="F:RNA binding"/>
    <property type="evidence" value="ECO:0007669"/>
    <property type="project" value="UniProtKB-UniRule"/>
</dbReference>
<dbReference type="PROSITE" id="PS50102">
    <property type="entry name" value="RRM"/>
    <property type="match status" value="1"/>
</dbReference>
<dbReference type="InterPro" id="IPR000504">
    <property type="entry name" value="RRM_dom"/>
</dbReference>
<feature type="compositionally biased region" description="Low complexity" evidence="3">
    <location>
        <begin position="203"/>
        <end position="220"/>
    </location>
</feature>
<evidence type="ECO:0000259" key="4">
    <source>
        <dbReference type="PROSITE" id="PS50102"/>
    </source>
</evidence>
<dbReference type="InterPro" id="IPR012677">
    <property type="entry name" value="Nucleotide-bd_a/b_plait_sf"/>
</dbReference>
<dbReference type="GO" id="GO:0000398">
    <property type="term" value="P:mRNA splicing, via spliceosome"/>
    <property type="evidence" value="ECO:0007669"/>
    <property type="project" value="TreeGrafter"/>
</dbReference>
<evidence type="ECO:0000256" key="3">
    <source>
        <dbReference type="SAM" id="MobiDB-lite"/>
    </source>
</evidence>
<feature type="compositionally biased region" description="Low complexity" evidence="3">
    <location>
        <begin position="23"/>
        <end position="34"/>
    </location>
</feature>
<dbReference type="HOGENOM" id="CLU_1256755_0_0_1"/>
<dbReference type="SUPFAM" id="SSF54928">
    <property type="entry name" value="RNA-binding domain, RBD"/>
    <property type="match status" value="1"/>
</dbReference>
<feature type="compositionally biased region" description="Basic and acidic residues" evidence="3">
    <location>
        <begin position="161"/>
        <end position="182"/>
    </location>
</feature>
<dbReference type="GO" id="GO:0005737">
    <property type="term" value="C:cytoplasm"/>
    <property type="evidence" value="ECO:0007669"/>
    <property type="project" value="TreeGrafter"/>
</dbReference>
<evidence type="ECO:0000313" key="5">
    <source>
        <dbReference type="EMBL" id="CBQ73537.1"/>
    </source>
</evidence>
<dbReference type="eggNOG" id="KOG0118">
    <property type="taxonomic scope" value="Eukaryota"/>
</dbReference>
<dbReference type="GO" id="GO:0061574">
    <property type="term" value="C:ASAP complex"/>
    <property type="evidence" value="ECO:0007669"/>
    <property type="project" value="TreeGrafter"/>
</dbReference>
<dbReference type="VEuPathDB" id="FungiDB:sr14193"/>
<feature type="compositionally biased region" description="Basic residues" evidence="3">
    <location>
        <begin position="9"/>
        <end position="22"/>
    </location>
</feature>
<name>E7A230_SPORE</name>